<protein>
    <submittedName>
        <fullName evidence="1">Phage protein</fullName>
    </submittedName>
</protein>
<dbReference type="AlphaFoldDB" id="K0MCD7"/>
<dbReference type="HOGENOM" id="CLU_098962_0_0_4"/>
<sequence length="201" mass="21675">MASEVDICNLALAHLGDNATVASIDPPEGSAQAEHCARFYAIARDCLLEMHAWKFATRRVQLAKLTVPSWDWSFAYAEPTGALKLLGVLSATASNDDETQPYEAESDTNGTAIILTNQEDASLRFVARVTDTTKFSPLFVDALAWLLASYLAGPVLKGDAGAAMSKACLQSFLLAFSNAKVSDANQRKVRPEHTPAWIAGR</sequence>
<gene>
    <name evidence="1" type="ordered locus">BN117_1636</name>
</gene>
<accession>K0MCD7</accession>
<dbReference type="KEGG" id="bpar:BN117_1636"/>
<dbReference type="RefSeq" id="WP_015039461.1">
    <property type="nucleotide sequence ID" value="NC_018828.1"/>
</dbReference>
<dbReference type="EMBL" id="HE965803">
    <property type="protein sequence ID" value="CCJ48969.1"/>
    <property type="molecule type" value="Genomic_DNA"/>
</dbReference>
<name>K0MCD7_BORPB</name>
<evidence type="ECO:0000313" key="2">
    <source>
        <dbReference type="Proteomes" id="UP000008035"/>
    </source>
</evidence>
<proteinExistence type="predicted"/>
<reference evidence="1 2" key="1">
    <citation type="journal article" date="2012" name="BMC Genomics">
        <title>Comparative genomics of the classical Bordetella subspecies: the evolution and exchange of virulence-associated diversity amongst closely related pathogens.</title>
        <authorList>
            <person name="Park J."/>
            <person name="Zhang Y."/>
            <person name="Buboltz A.M."/>
            <person name="Zhang X."/>
            <person name="Schuster S.C."/>
            <person name="Ahuja U."/>
            <person name="Liu M."/>
            <person name="Miller J.F."/>
            <person name="Sebaihia M."/>
            <person name="Bentley S.D."/>
            <person name="Parkhill J."/>
            <person name="Harvill E.T."/>
        </authorList>
    </citation>
    <scope>NUCLEOTIDE SEQUENCE [LARGE SCALE GENOMIC DNA]</scope>
    <source>
        <strain evidence="1 2">Bpp5</strain>
    </source>
</reference>
<organism evidence="1 2">
    <name type="scientific">Bordetella parapertussis (strain Bpp5)</name>
    <dbReference type="NCBI Taxonomy" id="1208660"/>
    <lineage>
        <taxon>Bacteria</taxon>
        <taxon>Pseudomonadati</taxon>
        <taxon>Pseudomonadota</taxon>
        <taxon>Betaproteobacteria</taxon>
        <taxon>Burkholderiales</taxon>
        <taxon>Alcaligenaceae</taxon>
        <taxon>Bordetella</taxon>
    </lineage>
</organism>
<evidence type="ECO:0000313" key="1">
    <source>
        <dbReference type="EMBL" id="CCJ48969.1"/>
    </source>
</evidence>
<dbReference type="Proteomes" id="UP000008035">
    <property type="component" value="Chromosome"/>
</dbReference>